<keyword evidence="2" id="KW-1185">Reference proteome</keyword>
<dbReference type="Proteomes" id="UP000641932">
    <property type="component" value="Unassembled WGS sequence"/>
</dbReference>
<protein>
    <submittedName>
        <fullName evidence="1">Uncharacterized protein</fullName>
    </submittedName>
</protein>
<proteinExistence type="predicted"/>
<evidence type="ECO:0000313" key="1">
    <source>
        <dbReference type="EMBL" id="GGO88603.1"/>
    </source>
</evidence>
<dbReference type="EMBL" id="BMMS01000011">
    <property type="protein sequence ID" value="GGO88603.1"/>
    <property type="molecule type" value="Genomic_DNA"/>
</dbReference>
<organism evidence="1 2">
    <name type="scientific">Wenjunlia tyrosinilytica</name>
    <dbReference type="NCBI Taxonomy" id="1544741"/>
    <lineage>
        <taxon>Bacteria</taxon>
        <taxon>Bacillati</taxon>
        <taxon>Actinomycetota</taxon>
        <taxon>Actinomycetes</taxon>
        <taxon>Kitasatosporales</taxon>
        <taxon>Streptomycetaceae</taxon>
        <taxon>Wenjunlia</taxon>
    </lineage>
</organism>
<evidence type="ECO:0000313" key="2">
    <source>
        <dbReference type="Proteomes" id="UP000641932"/>
    </source>
</evidence>
<reference evidence="1" key="2">
    <citation type="submission" date="2020-09" db="EMBL/GenBank/DDBJ databases">
        <authorList>
            <person name="Sun Q."/>
            <person name="Zhou Y."/>
        </authorList>
    </citation>
    <scope>NUCLEOTIDE SEQUENCE</scope>
    <source>
        <strain evidence="1">CGMCC 4.7201</strain>
    </source>
</reference>
<accession>A0A917ZP97</accession>
<dbReference type="AlphaFoldDB" id="A0A917ZP97"/>
<sequence>MPLESVAAGSDEAGQRFPGIDPTAAYREITVVADSGQVWTGHHAFVVCLWALSEYRPLSHRLSTPAGLPLARGAALAAAKYRAATASVRAGASPRQGWGGDAWDGRVRPMRAMQGPSSPSRRAGGRQASFGRMYALANHVPT</sequence>
<reference evidence="1" key="1">
    <citation type="journal article" date="2014" name="Int. J. Syst. Evol. Microbiol.">
        <title>Complete genome sequence of Corynebacterium casei LMG S-19264T (=DSM 44701T), isolated from a smear-ripened cheese.</title>
        <authorList>
            <consortium name="US DOE Joint Genome Institute (JGI-PGF)"/>
            <person name="Walter F."/>
            <person name="Albersmeier A."/>
            <person name="Kalinowski J."/>
            <person name="Ruckert C."/>
        </authorList>
    </citation>
    <scope>NUCLEOTIDE SEQUENCE</scope>
    <source>
        <strain evidence="1">CGMCC 4.7201</strain>
    </source>
</reference>
<name>A0A917ZP97_9ACTN</name>
<dbReference type="RefSeq" id="WP_189132124.1">
    <property type="nucleotide sequence ID" value="NZ_BMMS01000011.1"/>
</dbReference>
<comment type="caution">
    <text evidence="1">The sequence shown here is derived from an EMBL/GenBank/DDBJ whole genome shotgun (WGS) entry which is preliminary data.</text>
</comment>
<gene>
    <name evidence="1" type="ORF">GCM10012280_29820</name>
</gene>